<dbReference type="Proteomes" id="UP000250369">
    <property type="component" value="Unassembled WGS sequence"/>
</dbReference>
<dbReference type="PROSITE" id="PS50928">
    <property type="entry name" value="ABC_TM1"/>
    <property type="match status" value="1"/>
</dbReference>
<dbReference type="InterPro" id="IPR035906">
    <property type="entry name" value="MetI-like_sf"/>
</dbReference>
<dbReference type="CDD" id="cd06261">
    <property type="entry name" value="TM_PBP2"/>
    <property type="match status" value="1"/>
</dbReference>
<evidence type="ECO:0000256" key="4">
    <source>
        <dbReference type="ARBA" id="ARBA00022692"/>
    </source>
</evidence>
<evidence type="ECO:0000313" key="10">
    <source>
        <dbReference type="Proteomes" id="UP000250369"/>
    </source>
</evidence>
<feature type="transmembrane region" description="Helical" evidence="7">
    <location>
        <begin position="12"/>
        <end position="32"/>
    </location>
</feature>
<evidence type="ECO:0000313" key="9">
    <source>
        <dbReference type="EMBL" id="RAV16692.1"/>
    </source>
</evidence>
<dbReference type="PANTHER" id="PTHR43744">
    <property type="entry name" value="ABC TRANSPORTER PERMEASE PROTEIN MG189-RELATED-RELATED"/>
    <property type="match status" value="1"/>
</dbReference>
<evidence type="ECO:0000256" key="5">
    <source>
        <dbReference type="ARBA" id="ARBA00022989"/>
    </source>
</evidence>
<gene>
    <name evidence="9" type="ORF">DQG23_28040</name>
</gene>
<comment type="caution">
    <text evidence="9">The sequence shown here is derived from an EMBL/GenBank/DDBJ whole genome shotgun (WGS) entry which is preliminary data.</text>
</comment>
<dbReference type="AlphaFoldDB" id="A0A329MAG2"/>
<keyword evidence="3" id="KW-1003">Cell membrane</keyword>
<dbReference type="GO" id="GO:0005886">
    <property type="term" value="C:plasma membrane"/>
    <property type="evidence" value="ECO:0007669"/>
    <property type="project" value="UniProtKB-SubCell"/>
</dbReference>
<feature type="transmembrane region" description="Helical" evidence="7">
    <location>
        <begin position="66"/>
        <end position="95"/>
    </location>
</feature>
<keyword evidence="2 7" id="KW-0813">Transport</keyword>
<evidence type="ECO:0000256" key="2">
    <source>
        <dbReference type="ARBA" id="ARBA00022448"/>
    </source>
</evidence>
<dbReference type="InterPro" id="IPR000515">
    <property type="entry name" value="MetI-like"/>
</dbReference>
<sequence length="277" mass="30870">MSIRRITKEGLRLIFLCIIACISIVPFVWTFIASFKTTPEILESAFSLPSRLSFANYISAFQKAPLLLFFLNSTIVTLVSVVFVLLLFSMAAYVFARHPFKGSEWMFSVLSLSLLVPTTAIIFPLYLLLKQIGLYDTKAGLVFVYVSLSMPISIYIFRSFFLTIPKDMEESAYMEGSGFVRTYFQIIVPLAKPVFATAAILAYLASWNDFLYSLLITSGQENRTVPLVMKYFESQQFGSDLGAVFAAAVIVILPSIVVYLLLQRQIVSGLIAGATKG</sequence>
<feature type="domain" description="ABC transmembrane type-1" evidence="8">
    <location>
        <begin position="70"/>
        <end position="262"/>
    </location>
</feature>
<feature type="transmembrane region" description="Helical" evidence="7">
    <location>
        <begin position="241"/>
        <end position="262"/>
    </location>
</feature>
<dbReference type="SUPFAM" id="SSF161098">
    <property type="entry name" value="MetI-like"/>
    <property type="match status" value="1"/>
</dbReference>
<evidence type="ECO:0000256" key="3">
    <source>
        <dbReference type="ARBA" id="ARBA00022475"/>
    </source>
</evidence>
<feature type="transmembrane region" description="Helical" evidence="7">
    <location>
        <begin position="182"/>
        <end position="205"/>
    </location>
</feature>
<evidence type="ECO:0000256" key="6">
    <source>
        <dbReference type="ARBA" id="ARBA00023136"/>
    </source>
</evidence>
<dbReference type="EMBL" id="QMFB01000020">
    <property type="protein sequence ID" value="RAV16692.1"/>
    <property type="molecule type" value="Genomic_DNA"/>
</dbReference>
<proteinExistence type="inferred from homology"/>
<accession>A0A329MAG2</accession>
<keyword evidence="4 7" id="KW-0812">Transmembrane</keyword>
<dbReference type="PANTHER" id="PTHR43744:SF8">
    <property type="entry name" value="SN-GLYCEROL-3-PHOSPHATE TRANSPORT SYSTEM PERMEASE PROTEIN UGPE"/>
    <property type="match status" value="1"/>
</dbReference>
<evidence type="ECO:0000256" key="7">
    <source>
        <dbReference type="RuleBase" id="RU363032"/>
    </source>
</evidence>
<keyword evidence="10" id="KW-1185">Reference proteome</keyword>
<name>A0A329MAG2_9BACL</name>
<organism evidence="9 10">
    <name type="scientific">Paenibacillus contaminans</name>
    <dbReference type="NCBI Taxonomy" id="450362"/>
    <lineage>
        <taxon>Bacteria</taxon>
        <taxon>Bacillati</taxon>
        <taxon>Bacillota</taxon>
        <taxon>Bacilli</taxon>
        <taxon>Bacillales</taxon>
        <taxon>Paenibacillaceae</taxon>
        <taxon>Paenibacillus</taxon>
    </lineage>
</organism>
<protein>
    <submittedName>
        <fullName evidence="9">Carbohydrate ABC transporter permease</fullName>
    </submittedName>
</protein>
<feature type="transmembrane region" description="Helical" evidence="7">
    <location>
        <begin position="141"/>
        <end position="161"/>
    </location>
</feature>
<dbReference type="OrthoDB" id="187395at2"/>
<comment type="subcellular location">
    <subcellularLocation>
        <location evidence="1 7">Cell membrane</location>
        <topology evidence="1 7">Multi-pass membrane protein</topology>
    </subcellularLocation>
</comment>
<keyword evidence="5 7" id="KW-1133">Transmembrane helix</keyword>
<keyword evidence="6 7" id="KW-0472">Membrane</keyword>
<reference evidence="9 10" key="1">
    <citation type="journal article" date="2009" name="Int. J. Syst. Evol. Microbiol.">
        <title>Paenibacillus contaminans sp. nov., isolated from a contaminated laboratory plate.</title>
        <authorList>
            <person name="Chou J.H."/>
            <person name="Lee J.H."/>
            <person name="Lin M.C."/>
            <person name="Chang P.S."/>
            <person name="Arun A.B."/>
            <person name="Young C.C."/>
            <person name="Chen W.M."/>
        </authorList>
    </citation>
    <scope>NUCLEOTIDE SEQUENCE [LARGE SCALE GENOMIC DNA]</scope>
    <source>
        <strain evidence="9 10">CKOBP-6</strain>
    </source>
</reference>
<dbReference type="RefSeq" id="WP_113034352.1">
    <property type="nucleotide sequence ID" value="NZ_QMFB01000020.1"/>
</dbReference>
<dbReference type="Pfam" id="PF00528">
    <property type="entry name" value="BPD_transp_1"/>
    <property type="match status" value="1"/>
</dbReference>
<feature type="transmembrane region" description="Helical" evidence="7">
    <location>
        <begin position="107"/>
        <end position="129"/>
    </location>
</feature>
<evidence type="ECO:0000256" key="1">
    <source>
        <dbReference type="ARBA" id="ARBA00004651"/>
    </source>
</evidence>
<evidence type="ECO:0000259" key="8">
    <source>
        <dbReference type="PROSITE" id="PS50928"/>
    </source>
</evidence>
<dbReference type="GO" id="GO:0055085">
    <property type="term" value="P:transmembrane transport"/>
    <property type="evidence" value="ECO:0007669"/>
    <property type="project" value="InterPro"/>
</dbReference>
<comment type="similarity">
    <text evidence="7">Belongs to the binding-protein-dependent transport system permease family.</text>
</comment>
<dbReference type="Gene3D" id="1.10.3720.10">
    <property type="entry name" value="MetI-like"/>
    <property type="match status" value="1"/>
</dbReference>